<evidence type="ECO:0000313" key="2">
    <source>
        <dbReference type="Proteomes" id="UP000189670"/>
    </source>
</evidence>
<name>A0A1V1NY72_9BACT</name>
<dbReference type="AlphaFoldDB" id="A0A1V1NY72"/>
<accession>A0A1V1NY72</accession>
<dbReference type="EMBL" id="ATBP01001343">
    <property type="protein sequence ID" value="ETR67513.1"/>
    <property type="molecule type" value="Genomic_DNA"/>
</dbReference>
<dbReference type="Proteomes" id="UP000189670">
    <property type="component" value="Unassembled WGS sequence"/>
</dbReference>
<evidence type="ECO:0000313" key="1">
    <source>
        <dbReference type="EMBL" id="ETR67513.1"/>
    </source>
</evidence>
<organism evidence="1 2">
    <name type="scientific">Candidatus Magnetoglobus multicellularis str. Araruama</name>
    <dbReference type="NCBI Taxonomy" id="890399"/>
    <lineage>
        <taxon>Bacteria</taxon>
        <taxon>Pseudomonadati</taxon>
        <taxon>Thermodesulfobacteriota</taxon>
        <taxon>Desulfobacteria</taxon>
        <taxon>Desulfobacterales</taxon>
        <taxon>Desulfobacteraceae</taxon>
        <taxon>Candidatus Magnetoglobus</taxon>
    </lineage>
</organism>
<protein>
    <submittedName>
        <fullName evidence="1">Uncharacterized protein</fullName>
    </submittedName>
</protein>
<comment type="caution">
    <text evidence="1">The sequence shown here is derived from an EMBL/GenBank/DDBJ whole genome shotgun (WGS) entry which is preliminary data.</text>
</comment>
<dbReference type="Pfam" id="PF08011">
    <property type="entry name" value="PDDEXK_9"/>
    <property type="match status" value="1"/>
</dbReference>
<reference evidence="2" key="1">
    <citation type="submission" date="2012-11" db="EMBL/GenBank/DDBJ databases">
        <authorList>
            <person name="Lucero-Rivera Y.E."/>
            <person name="Tovar-Ramirez D."/>
        </authorList>
    </citation>
    <scope>NUCLEOTIDE SEQUENCE [LARGE SCALE GENOMIC DNA]</scope>
    <source>
        <strain evidence="2">Araruama</strain>
    </source>
</reference>
<proteinExistence type="predicted"/>
<gene>
    <name evidence="1" type="ORF">OMM_05094</name>
</gene>
<sequence length="219" mass="25381">MHFFTHYDLNPVVQLVMDKIFPIFSNRDYRWMNEFALKAVFTTLLCDDTNYALFSESELSRGYADLCLILRPDARDAALFDLLFEFKYISLSKGQLKNLDQLSDKELRSKTVIKKSFVDAQKQIGFYSKGLRKKFGNQLKLKQYAVVSIGFERLLFQEISDNLQIKDHPGSRAGKPWTKQEEKDLMKKMKSGMTVEKLSSILGRSESAIKKRVAILKKQ</sequence>
<dbReference type="InterPro" id="IPR012547">
    <property type="entry name" value="PDDEXK_9"/>
</dbReference>